<keyword evidence="3" id="KW-1185">Reference proteome</keyword>
<dbReference type="EMBL" id="JBHSWU010000030">
    <property type="protein sequence ID" value="MFC6723637.1"/>
    <property type="molecule type" value="Genomic_DNA"/>
</dbReference>
<feature type="compositionally biased region" description="Acidic residues" evidence="1">
    <location>
        <begin position="64"/>
        <end position="73"/>
    </location>
</feature>
<dbReference type="AlphaFoldDB" id="A0ABD5RXZ5"/>
<evidence type="ECO:0000313" key="2">
    <source>
        <dbReference type="EMBL" id="MFC6723637.1"/>
    </source>
</evidence>
<gene>
    <name evidence="2" type="ORF">ACFQE1_04385</name>
</gene>
<evidence type="ECO:0000313" key="3">
    <source>
        <dbReference type="Proteomes" id="UP001596328"/>
    </source>
</evidence>
<evidence type="ECO:0000256" key="1">
    <source>
        <dbReference type="SAM" id="MobiDB-lite"/>
    </source>
</evidence>
<feature type="compositionally biased region" description="Basic and acidic residues" evidence="1">
    <location>
        <begin position="54"/>
        <end position="63"/>
    </location>
</feature>
<feature type="region of interest" description="Disordered" evidence="1">
    <location>
        <begin position="51"/>
        <end position="73"/>
    </location>
</feature>
<organism evidence="2 3">
    <name type="scientific">Halobium palmae</name>
    <dbReference type="NCBI Taxonomy" id="1776492"/>
    <lineage>
        <taxon>Archaea</taxon>
        <taxon>Methanobacteriati</taxon>
        <taxon>Methanobacteriota</taxon>
        <taxon>Stenosarchaea group</taxon>
        <taxon>Halobacteria</taxon>
        <taxon>Halobacteriales</taxon>
        <taxon>Haloferacaceae</taxon>
        <taxon>Halobium</taxon>
    </lineage>
</organism>
<sequence length="73" mass="8209">MNGGDSFRRAADGLCDVVVAMEDVDLNALHDEDVQDLLDYKRALGQMTHRYRRDQHAAERREEGDESGGDCGR</sequence>
<reference evidence="2 3" key="1">
    <citation type="journal article" date="2019" name="Int. J. Syst. Evol. Microbiol.">
        <title>The Global Catalogue of Microorganisms (GCM) 10K type strain sequencing project: providing services to taxonomists for standard genome sequencing and annotation.</title>
        <authorList>
            <consortium name="The Broad Institute Genomics Platform"/>
            <consortium name="The Broad Institute Genome Sequencing Center for Infectious Disease"/>
            <person name="Wu L."/>
            <person name="Ma J."/>
        </authorList>
    </citation>
    <scope>NUCLEOTIDE SEQUENCE [LARGE SCALE GENOMIC DNA]</scope>
    <source>
        <strain evidence="2 3">NBRC 111368</strain>
    </source>
</reference>
<accession>A0ABD5RXZ5</accession>
<dbReference type="Proteomes" id="UP001596328">
    <property type="component" value="Unassembled WGS sequence"/>
</dbReference>
<name>A0ABD5RXZ5_9EURY</name>
<comment type="caution">
    <text evidence="2">The sequence shown here is derived from an EMBL/GenBank/DDBJ whole genome shotgun (WGS) entry which is preliminary data.</text>
</comment>
<protein>
    <submittedName>
        <fullName evidence="2">Uncharacterized protein</fullName>
    </submittedName>
</protein>
<proteinExistence type="predicted"/>